<dbReference type="Proteomes" id="UP000278006">
    <property type="component" value="Unassembled WGS sequence"/>
</dbReference>
<dbReference type="EMBL" id="RDQO01000002">
    <property type="protein sequence ID" value="RMX06931.1"/>
    <property type="molecule type" value="Genomic_DNA"/>
</dbReference>
<keyword evidence="2" id="KW-0812">Transmembrane</keyword>
<dbReference type="GO" id="GO:0005886">
    <property type="term" value="C:plasma membrane"/>
    <property type="evidence" value="ECO:0007669"/>
    <property type="project" value="UniProtKB-SubCell"/>
</dbReference>
<gene>
    <name evidence="3" type="ORF">D8I35_09650</name>
</gene>
<comment type="caution">
    <text evidence="3">The sequence shown here is derived from an EMBL/GenBank/DDBJ whole genome shotgun (WGS) entry which is preliminary data.</text>
</comment>
<dbReference type="OrthoDB" id="9770517at2"/>
<dbReference type="PANTHER" id="PTHR30203">
    <property type="entry name" value="OUTER MEMBRANE CATION EFFLUX PROTEIN"/>
    <property type="match status" value="1"/>
</dbReference>
<name>A0A3M6QVM9_9BURK</name>
<dbReference type="Gene3D" id="2.20.200.10">
    <property type="entry name" value="Outer membrane efflux proteins (OEP)"/>
    <property type="match status" value="1"/>
</dbReference>
<dbReference type="NCBIfam" id="TIGR01845">
    <property type="entry name" value="outer_NodT"/>
    <property type="match status" value="1"/>
</dbReference>
<protein>
    <submittedName>
        <fullName evidence="3">Efflux transporter outer membrane subunit</fullName>
    </submittedName>
</protein>
<keyword evidence="2" id="KW-0564">Palmitate</keyword>
<comment type="subcellular location">
    <subcellularLocation>
        <location evidence="2">Cell membrane</location>
        <topology evidence="2">Lipid-anchor</topology>
    </subcellularLocation>
</comment>
<evidence type="ECO:0000313" key="4">
    <source>
        <dbReference type="Proteomes" id="UP000278006"/>
    </source>
</evidence>
<sequence>MLTGCATQGPYQATPLEAPEAWTMPAAEAALATPSDESWWRQLNDPAIDVLVDAALADSPSIAQAIAKVDEARALLGATSAQRMPSVAVNGYATRARSLETDSPTGTILSTQNGIGPELSWEIDLFGRVRNSVEAGALRIQARDADAKAARLALTSQIGDLVLALRACELSIAVLHEEIDSRENTLALTRRRLETGFVAPIEEARAQSGLATARTTLATRQEACARHINALVAITGQPRGTVQAVVAVDTQAVSVAQRVTAIPSAPVVQLALPATVLAAHPAVVAAEREAAAAWSEIAVARAERLPRLNLAAALSGQWLRAAGQSLSETVWSLGPTLGAPVFDGGRGAANVSAAQARHRAAEANLRLAVRAAAQDVENAMAAIESATARRRSTLDAVTAAQRVLDATQARWNVGAVSLFEVEDARRQLADAQDSAIAAAHDSNRAWIALVRASGHASAATPGGALS</sequence>
<dbReference type="InterPro" id="IPR010131">
    <property type="entry name" value="MdtP/NodT-like"/>
</dbReference>
<keyword evidence="2" id="KW-1134">Transmembrane beta strand</keyword>
<dbReference type="SUPFAM" id="SSF56954">
    <property type="entry name" value="Outer membrane efflux proteins (OEP)"/>
    <property type="match status" value="1"/>
</dbReference>
<evidence type="ECO:0000256" key="1">
    <source>
        <dbReference type="ARBA" id="ARBA00007613"/>
    </source>
</evidence>
<keyword evidence="2" id="KW-0449">Lipoprotein</keyword>
<dbReference type="Pfam" id="PF02321">
    <property type="entry name" value="OEP"/>
    <property type="match status" value="2"/>
</dbReference>
<keyword evidence="4" id="KW-1185">Reference proteome</keyword>
<evidence type="ECO:0000256" key="2">
    <source>
        <dbReference type="RuleBase" id="RU362097"/>
    </source>
</evidence>
<evidence type="ECO:0000313" key="3">
    <source>
        <dbReference type="EMBL" id="RMX06931.1"/>
    </source>
</evidence>
<accession>A0A3M6QVM9</accession>
<comment type="similarity">
    <text evidence="1 2">Belongs to the outer membrane factor (OMF) (TC 1.B.17) family.</text>
</comment>
<dbReference type="PANTHER" id="PTHR30203:SF29">
    <property type="entry name" value="PROTEIN CYAE"/>
    <property type="match status" value="1"/>
</dbReference>
<reference evidence="3 4" key="1">
    <citation type="submission" date="2018-10" db="EMBL/GenBank/DDBJ databases">
        <title>Draft genome of Cortibacter populi DSM10536.</title>
        <authorList>
            <person name="Bernier A.-M."/>
            <person name="Bernard K."/>
        </authorList>
    </citation>
    <scope>NUCLEOTIDE SEQUENCE [LARGE SCALE GENOMIC DNA]</scope>
    <source>
        <strain evidence="3 4">DSM 105136</strain>
    </source>
</reference>
<dbReference type="Gene3D" id="1.20.1600.10">
    <property type="entry name" value="Outer membrane efflux proteins (OEP)"/>
    <property type="match status" value="1"/>
</dbReference>
<dbReference type="GO" id="GO:0015562">
    <property type="term" value="F:efflux transmembrane transporter activity"/>
    <property type="evidence" value="ECO:0007669"/>
    <property type="project" value="InterPro"/>
</dbReference>
<proteinExistence type="inferred from homology"/>
<keyword evidence="2" id="KW-0472">Membrane</keyword>
<organism evidence="3 4">
    <name type="scientific">Corticibacter populi</name>
    <dbReference type="NCBI Taxonomy" id="1550736"/>
    <lineage>
        <taxon>Bacteria</taxon>
        <taxon>Pseudomonadati</taxon>
        <taxon>Pseudomonadota</taxon>
        <taxon>Betaproteobacteria</taxon>
        <taxon>Burkholderiales</taxon>
        <taxon>Comamonadaceae</taxon>
        <taxon>Corticibacter</taxon>
    </lineage>
</organism>
<dbReference type="InterPro" id="IPR003423">
    <property type="entry name" value="OMP_efflux"/>
</dbReference>
<dbReference type="AlphaFoldDB" id="A0A3M6QVM9"/>